<evidence type="ECO:0008006" key="4">
    <source>
        <dbReference type="Google" id="ProtNLM"/>
    </source>
</evidence>
<proteinExistence type="predicted"/>
<keyword evidence="3" id="KW-1185">Reference proteome</keyword>
<reference evidence="2 3" key="1">
    <citation type="journal article" date="2014" name="PLoS ONE">
        <title>The first complete genome sequence of the class fimbriimonadia in the phylum armatimonadetes.</title>
        <authorList>
            <person name="Hu Z.Y."/>
            <person name="Wang Y.Z."/>
            <person name="Im W.T."/>
            <person name="Wang S.Y."/>
            <person name="Zhao G.P."/>
            <person name="Zheng H.J."/>
            <person name="Quan Z.X."/>
        </authorList>
    </citation>
    <scope>NUCLEOTIDE SEQUENCE [LARGE SCALE GENOMIC DNA]</scope>
    <source>
        <strain evidence="2">Gsoil 348</strain>
    </source>
</reference>
<name>A0A068NSM6_FIMGI</name>
<feature type="region of interest" description="Disordered" evidence="1">
    <location>
        <begin position="72"/>
        <end position="92"/>
    </location>
</feature>
<protein>
    <recommendedName>
        <fullName evidence="4">Exo-alpha-sialidase</fullName>
    </recommendedName>
</protein>
<dbReference type="KEGG" id="fgi:OP10G_3165"/>
<dbReference type="EMBL" id="CP007139">
    <property type="protein sequence ID" value="AIE86533.1"/>
    <property type="molecule type" value="Genomic_DNA"/>
</dbReference>
<evidence type="ECO:0000313" key="2">
    <source>
        <dbReference type="EMBL" id="AIE86533.1"/>
    </source>
</evidence>
<evidence type="ECO:0000313" key="3">
    <source>
        <dbReference type="Proteomes" id="UP000027982"/>
    </source>
</evidence>
<organism evidence="2 3">
    <name type="scientific">Fimbriimonas ginsengisoli Gsoil 348</name>
    <dbReference type="NCBI Taxonomy" id="661478"/>
    <lineage>
        <taxon>Bacteria</taxon>
        <taxon>Bacillati</taxon>
        <taxon>Armatimonadota</taxon>
        <taxon>Fimbriimonadia</taxon>
        <taxon>Fimbriimonadales</taxon>
        <taxon>Fimbriimonadaceae</taxon>
        <taxon>Fimbriimonas</taxon>
    </lineage>
</organism>
<sequence length="762" mass="80108">MKWTGTATGTGGADEAACVDGVNCDTFSLVVSGTPTDWAAAKRLIDIKAEWTNQVNDYDLYIHKDSNAGPVVASSGTGAPGTKEEATIDPSKSGTGTYTVHIVYYAVTPQIDQPKGSATVIPMPTVPTRNAIYGRLGMSFSSNTTVKAPVTESDGEPSSRTDAQGNHYIAGIRGVPAGVDLWYFDLRPGSRGYDPKMRNPIYRSQPDSFTGLDVASLGADGGGDVDLAVGFGGDGPNNVPNLAFSSLVAANISTARSQDLGNSFTLNPIGNVTGGVPADDRQWLEFFGPKTVYMFYRTLEPAVTMIQRSTDGGLTYGPARTAGQIGQAGSIAVDKRDGTVYIAGSNGQIAVGIPDPVTGEPLSYTVRQAASDPNGVAHIFFVTKVADDGTLYVCYSNGQNIYLKHSFDKGVTWSLPVRVNNGPNNVTCMMPWMATGPVPGSVGIVYYGTASPANNDTATWKVFYAQTFNATADTPTIHLDPVSDHYIHYGPISESGLEVTGAGHNRNLLDYFQISFDPLGAAVIGYTDDHNDFTGNCFVTRQLTGLGISGTALPTPQEGPDLPAFAPLSTDGSQVVDFPMDVANGLLAVIPNRDPLDILSIKYTAEGTGADRAIVARMKVSDLSKLGSLMNWRMNFTANALYAGLNGTQQYSNGLSDSGDQFYLKASTDATGAAAYEWGTGARLPDGSMSYTKVGAATGSIDKTNNTITVQVPIAALNPLVTHGPPIGSGSMLCGFRGQAYTSVSGSIRRDGTRGGTVYKVP</sequence>
<dbReference type="AlphaFoldDB" id="A0A068NSM6"/>
<dbReference type="Gene3D" id="2.120.10.10">
    <property type="match status" value="1"/>
</dbReference>
<dbReference type="STRING" id="661478.OP10G_3165"/>
<dbReference type="HOGENOM" id="CLU_365925_0_0_0"/>
<dbReference type="Proteomes" id="UP000027982">
    <property type="component" value="Chromosome"/>
</dbReference>
<dbReference type="SUPFAM" id="SSF110296">
    <property type="entry name" value="Oligoxyloglucan reducing end-specific cellobiohydrolase"/>
    <property type="match status" value="1"/>
</dbReference>
<accession>A0A068NSM6</accession>
<gene>
    <name evidence="2" type="ORF">OP10G_3165</name>
</gene>
<evidence type="ECO:0000256" key="1">
    <source>
        <dbReference type="SAM" id="MobiDB-lite"/>
    </source>
</evidence>
<dbReference type="eggNOG" id="ENOG502Z9J3">
    <property type="taxonomic scope" value="Bacteria"/>
</dbReference>